<dbReference type="GO" id="GO:0005739">
    <property type="term" value="C:mitochondrion"/>
    <property type="evidence" value="ECO:0007669"/>
    <property type="project" value="UniProtKB-ARBA"/>
</dbReference>
<dbReference type="RefSeq" id="YP_009112903.1">
    <property type="nucleotide sequence ID" value="NC_026009.1"/>
</dbReference>
<geneLocation type="mitochondrion" evidence="2"/>
<protein>
    <recommendedName>
        <fullName evidence="1">Homing endonuclease LAGLIDADG domain-containing protein</fullName>
    </recommendedName>
</protein>
<proteinExistence type="predicted"/>
<dbReference type="Gene3D" id="3.10.28.10">
    <property type="entry name" value="Homing endonucleases"/>
    <property type="match status" value="1"/>
</dbReference>
<organism evidence="2">
    <name type="scientific">Auxenochlorella protothecoides</name>
    <name type="common">Green microalga</name>
    <name type="synonym">Chlorella protothecoides</name>
    <dbReference type="NCBI Taxonomy" id="3075"/>
    <lineage>
        <taxon>Eukaryota</taxon>
        <taxon>Viridiplantae</taxon>
        <taxon>Chlorophyta</taxon>
        <taxon>core chlorophytes</taxon>
        <taxon>Trebouxiophyceae</taxon>
        <taxon>Chlorellales</taxon>
        <taxon>Chlorellaceae</taxon>
        <taxon>Auxenochlorella</taxon>
    </lineage>
</organism>
<keyword evidence="2" id="KW-0496">Mitochondrion</keyword>
<reference evidence="2" key="1">
    <citation type="submission" date="2013-03" db="EMBL/GenBank/DDBJ databases">
        <title>Organelle genomes of microalga Chlorella protothecoides reveal evolution from autotroph to heterotroph.</title>
        <authorList>
            <person name="Yan D."/>
            <person name="Wang Y."/>
            <person name="Shen Y."/>
            <person name="Gong J."/>
            <person name="Gao C."/>
            <person name="Jiang H."/>
            <person name="Dai J."/>
            <person name="Wu Q."/>
        </authorList>
    </citation>
    <scope>NUCLEOTIDE SEQUENCE</scope>
</reference>
<gene>
    <name evidence="2" type="ORF">ChprMp010</name>
</gene>
<sequence>MLSEKQYFKQWLVGFTDGDGTFTVHKADPKYPLNRKFTFKLSISMPNSQVLHYIQKQLRVGTISKPHDNIISFYVSNREDLINIILPKINEIYIFDEFSLLTVKQHRYDRFRRCLLIYDNPSLSSAEKDRRITAIWGEKLPDNYKSHVWMYYLNQEDFKAKVLKGETRYHSDPHLIISKPWLK</sequence>
<dbReference type="InterPro" id="IPR051289">
    <property type="entry name" value="LAGLIDADG_Endonuclease"/>
</dbReference>
<evidence type="ECO:0000313" key="2">
    <source>
        <dbReference type="EMBL" id="AGN72414.1"/>
    </source>
</evidence>
<dbReference type="PANTHER" id="PTHR36181">
    <property type="entry name" value="INTRON-ENCODED ENDONUCLEASE AI3-RELATED"/>
    <property type="match status" value="1"/>
</dbReference>
<dbReference type="AlphaFoldDB" id="A0A0A6ZE41"/>
<dbReference type="SUPFAM" id="SSF55608">
    <property type="entry name" value="Homing endonucleases"/>
    <property type="match status" value="1"/>
</dbReference>
<evidence type="ECO:0000259" key="1">
    <source>
        <dbReference type="Pfam" id="PF00961"/>
    </source>
</evidence>
<dbReference type="InterPro" id="IPR004860">
    <property type="entry name" value="LAGLIDADG_dom"/>
</dbReference>
<feature type="domain" description="Homing endonuclease LAGLIDADG" evidence="1">
    <location>
        <begin position="12"/>
        <end position="114"/>
    </location>
</feature>
<dbReference type="PANTHER" id="PTHR36181:SF2">
    <property type="entry name" value="INTRON-ENCODED ENDONUCLEASE AI3-RELATED"/>
    <property type="match status" value="1"/>
</dbReference>
<name>A0A0A6ZE41_AUXPR</name>
<dbReference type="InterPro" id="IPR027434">
    <property type="entry name" value="Homing_endonucl"/>
</dbReference>
<dbReference type="GO" id="GO:0004519">
    <property type="term" value="F:endonuclease activity"/>
    <property type="evidence" value="ECO:0007669"/>
    <property type="project" value="InterPro"/>
</dbReference>
<dbReference type="KEGG" id="apro:ChprMp010"/>
<dbReference type="GeneID" id="22656761"/>
<dbReference type="EMBL" id="KC843974">
    <property type="protein sequence ID" value="AGN72414.1"/>
    <property type="molecule type" value="Genomic_DNA"/>
</dbReference>
<accession>A0A0A6ZE41</accession>
<dbReference type="Pfam" id="PF00961">
    <property type="entry name" value="LAGLIDADG_1"/>
    <property type="match status" value="1"/>
</dbReference>